<feature type="domain" description="GGDEF" evidence="4">
    <location>
        <begin position="119"/>
        <end position="251"/>
    </location>
</feature>
<dbReference type="RefSeq" id="WP_128628525.1">
    <property type="nucleotide sequence ID" value="NZ_RKST01000035.1"/>
</dbReference>
<protein>
    <recommendedName>
        <fullName evidence="1">diguanylate cyclase</fullName>
        <ecNumber evidence="1">2.7.7.65</ecNumber>
    </recommendedName>
</protein>
<comment type="caution">
    <text evidence="5">The sequence shown here is derived from an EMBL/GenBank/DDBJ whole genome shotgun (WGS) entry which is preliminary data.</text>
</comment>
<dbReference type="InterPro" id="IPR000160">
    <property type="entry name" value="GGDEF_dom"/>
</dbReference>
<dbReference type="Pfam" id="PF00990">
    <property type="entry name" value="GGDEF"/>
    <property type="match status" value="1"/>
</dbReference>
<evidence type="ECO:0000256" key="1">
    <source>
        <dbReference type="ARBA" id="ARBA00012528"/>
    </source>
</evidence>
<dbReference type="PANTHER" id="PTHR45138:SF9">
    <property type="entry name" value="DIGUANYLATE CYCLASE DGCM-RELATED"/>
    <property type="match status" value="1"/>
</dbReference>
<keyword evidence="3" id="KW-0472">Membrane</keyword>
<dbReference type="PROSITE" id="PS50887">
    <property type="entry name" value="GGDEF"/>
    <property type="match status" value="1"/>
</dbReference>
<dbReference type="Proteomes" id="UP000281647">
    <property type="component" value="Unassembled WGS sequence"/>
</dbReference>
<dbReference type="OrthoDB" id="9812260at2"/>
<dbReference type="SUPFAM" id="SSF55073">
    <property type="entry name" value="Nucleotide cyclase"/>
    <property type="match status" value="1"/>
</dbReference>
<dbReference type="InterPro" id="IPR043128">
    <property type="entry name" value="Rev_trsase/Diguanyl_cyclase"/>
</dbReference>
<evidence type="ECO:0000259" key="4">
    <source>
        <dbReference type="PROSITE" id="PS50887"/>
    </source>
</evidence>
<comment type="catalytic activity">
    <reaction evidence="2">
        <text>2 GTP = 3',3'-c-di-GMP + 2 diphosphate</text>
        <dbReference type="Rhea" id="RHEA:24898"/>
        <dbReference type="ChEBI" id="CHEBI:33019"/>
        <dbReference type="ChEBI" id="CHEBI:37565"/>
        <dbReference type="ChEBI" id="CHEBI:58805"/>
        <dbReference type="EC" id="2.7.7.65"/>
    </reaction>
</comment>
<organism evidence="5 6">
    <name type="scientific">Borborobacter arsenicus</name>
    <dbReference type="NCBI Taxonomy" id="1851146"/>
    <lineage>
        <taxon>Bacteria</taxon>
        <taxon>Pseudomonadati</taxon>
        <taxon>Pseudomonadota</taxon>
        <taxon>Alphaproteobacteria</taxon>
        <taxon>Hyphomicrobiales</taxon>
        <taxon>Phyllobacteriaceae</taxon>
        <taxon>Borborobacter</taxon>
    </lineage>
</organism>
<dbReference type="GO" id="GO:0052621">
    <property type="term" value="F:diguanylate cyclase activity"/>
    <property type="evidence" value="ECO:0007669"/>
    <property type="project" value="UniProtKB-EC"/>
</dbReference>
<evidence type="ECO:0000256" key="3">
    <source>
        <dbReference type="SAM" id="Phobius"/>
    </source>
</evidence>
<accession>A0A432V096</accession>
<keyword evidence="6" id="KW-1185">Reference proteome</keyword>
<feature type="transmembrane region" description="Helical" evidence="3">
    <location>
        <begin position="16"/>
        <end position="39"/>
    </location>
</feature>
<dbReference type="EC" id="2.7.7.65" evidence="1"/>
<dbReference type="GO" id="GO:0005886">
    <property type="term" value="C:plasma membrane"/>
    <property type="evidence" value="ECO:0007669"/>
    <property type="project" value="TreeGrafter"/>
</dbReference>
<name>A0A432V096_9HYPH</name>
<dbReference type="InterPro" id="IPR029787">
    <property type="entry name" value="Nucleotide_cyclase"/>
</dbReference>
<dbReference type="SMART" id="SM00267">
    <property type="entry name" value="GGDEF"/>
    <property type="match status" value="1"/>
</dbReference>
<dbReference type="NCBIfam" id="TIGR00254">
    <property type="entry name" value="GGDEF"/>
    <property type="match status" value="1"/>
</dbReference>
<gene>
    <name evidence="5" type="ORF">EET67_22225</name>
</gene>
<dbReference type="GO" id="GO:1902201">
    <property type="term" value="P:negative regulation of bacterial-type flagellum-dependent cell motility"/>
    <property type="evidence" value="ECO:0007669"/>
    <property type="project" value="TreeGrafter"/>
</dbReference>
<feature type="transmembrane region" description="Helical" evidence="3">
    <location>
        <begin position="51"/>
        <end position="73"/>
    </location>
</feature>
<evidence type="ECO:0000313" key="5">
    <source>
        <dbReference type="EMBL" id="RUM95606.1"/>
    </source>
</evidence>
<dbReference type="CDD" id="cd01949">
    <property type="entry name" value="GGDEF"/>
    <property type="match status" value="1"/>
</dbReference>
<reference evidence="5 6" key="1">
    <citation type="submission" date="2018-11" db="EMBL/GenBank/DDBJ databases">
        <title>Pseudaminobacter arsenicus sp. nov., an arsenic-resistant bacterium isolated from arsenic-rich aquifers.</title>
        <authorList>
            <person name="Mu Y."/>
        </authorList>
    </citation>
    <scope>NUCLEOTIDE SEQUENCE [LARGE SCALE GENOMIC DNA]</scope>
    <source>
        <strain evidence="5 6">CB3</strain>
    </source>
</reference>
<evidence type="ECO:0000256" key="2">
    <source>
        <dbReference type="ARBA" id="ARBA00034247"/>
    </source>
</evidence>
<dbReference type="PANTHER" id="PTHR45138">
    <property type="entry name" value="REGULATORY COMPONENTS OF SENSORY TRANSDUCTION SYSTEM"/>
    <property type="match status" value="1"/>
</dbReference>
<keyword evidence="3" id="KW-0812">Transmembrane</keyword>
<dbReference type="EMBL" id="RKST01000035">
    <property type="protein sequence ID" value="RUM95606.1"/>
    <property type="molecule type" value="Genomic_DNA"/>
</dbReference>
<proteinExistence type="predicted"/>
<dbReference type="GO" id="GO:0043709">
    <property type="term" value="P:cell adhesion involved in single-species biofilm formation"/>
    <property type="evidence" value="ECO:0007669"/>
    <property type="project" value="TreeGrafter"/>
</dbReference>
<sequence length="263" mass="28131">MFWEAARTFFFRHKPVLYWTVGGMAAGLVVALATVGLLNVMSPTANGAREAGLAVVVSILVAMPLAFACGLMASRVGALRKQVQRLGQNDNLTSCLDEATFSALVDTYSNRNTAPGSDPLGTILLVNLDDLRVINSRFGYSWGNEALSNVAATIRGTVRNGDIVGRVSGDQFGVFLPGANETDARGVAERIHDNVAKIQFYPAGTHYLLSIRAGAVIISSRIGFDQLLRKANGTLEMTKSPGHDWIKYASLDAGAADRSKTLQ</sequence>
<dbReference type="Gene3D" id="3.30.70.270">
    <property type="match status" value="1"/>
</dbReference>
<dbReference type="InterPro" id="IPR050469">
    <property type="entry name" value="Diguanylate_Cyclase"/>
</dbReference>
<keyword evidence="3" id="KW-1133">Transmembrane helix</keyword>
<evidence type="ECO:0000313" key="6">
    <source>
        <dbReference type="Proteomes" id="UP000281647"/>
    </source>
</evidence>
<dbReference type="AlphaFoldDB" id="A0A432V096"/>